<evidence type="ECO:0000313" key="3">
    <source>
        <dbReference type="Proteomes" id="UP000229342"/>
    </source>
</evidence>
<reference evidence="2 3" key="1">
    <citation type="submission" date="2017-09" db="EMBL/GenBank/DDBJ databases">
        <title>Depth-based differentiation of microbial function through sediment-hosted aquifers and enrichment of novel symbionts in the deep terrestrial subsurface.</title>
        <authorList>
            <person name="Probst A.J."/>
            <person name="Ladd B."/>
            <person name="Jarett J.K."/>
            <person name="Geller-Mcgrath D.E."/>
            <person name="Sieber C.M."/>
            <person name="Emerson J.B."/>
            <person name="Anantharaman K."/>
            <person name="Thomas B.C."/>
            <person name="Malmstrom R."/>
            <person name="Stieglmeier M."/>
            <person name="Klingl A."/>
            <person name="Woyke T."/>
            <person name="Ryan C.M."/>
            <person name="Banfield J.F."/>
        </authorList>
    </citation>
    <scope>NUCLEOTIDE SEQUENCE [LARGE SCALE GENOMIC DNA]</scope>
    <source>
        <strain evidence="2">CG11_big_fil_rev_8_21_14_0_20_46_11</strain>
    </source>
</reference>
<accession>A0A2H0KCY2</accession>
<evidence type="ECO:0000256" key="1">
    <source>
        <dbReference type="SAM" id="MobiDB-lite"/>
    </source>
</evidence>
<dbReference type="AlphaFoldDB" id="A0A2H0KCY2"/>
<organism evidence="2 3">
    <name type="scientific">Candidatus Taylorbacteria bacterium CG11_big_fil_rev_8_21_14_0_20_46_11</name>
    <dbReference type="NCBI Taxonomy" id="1975025"/>
    <lineage>
        <taxon>Bacteria</taxon>
        <taxon>Candidatus Tayloriibacteriota</taxon>
    </lineage>
</organism>
<sequence>MGTGDVPLKKRPTGPANSKVKRNAKKYFNTVDTFCQMVQKTGATDGYLSVRMVMHEHTLWNENPINNAGKRRGRPFGAEEPITQDLPLMHRFCPLRGQIGCRSWQDQPI</sequence>
<feature type="region of interest" description="Disordered" evidence="1">
    <location>
        <begin position="1"/>
        <end position="21"/>
    </location>
</feature>
<evidence type="ECO:0000313" key="2">
    <source>
        <dbReference type="EMBL" id="PIQ68433.1"/>
    </source>
</evidence>
<dbReference type="EMBL" id="PCVG01000053">
    <property type="protein sequence ID" value="PIQ68433.1"/>
    <property type="molecule type" value="Genomic_DNA"/>
</dbReference>
<gene>
    <name evidence="2" type="ORF">COV91_04165</name>
</gene>
<proteinExistence type="predicted"/>
<comment type="caution">
    <text evidence="2">The sequence shown here is derived from an EMBL/GenBank/DDBJ whole genome shotgun (WGS) entry which is preliminary data.</text>
</comment>
<dbReference type="Proteomes" id="UP000229342">
    <property type="component" value="Unassembled WGS sequence"/>
</dbReference>
<name>A0A2H0KCY2_9BACT</name>
<protein>
    <submittedName>
        <fullName evidence="2">Uncharacterized protein</fullName>
    </submittedName>
</protein>